<evidence type="ECO:0000313" key="2">
    <source>
        <dbReference type="EMBL" id="SVE53245.1"/>
    </source>
</evidence>
<accession>A0A383EA48</accession>
<sequence length="50" mass="5594">MVNLTFVITHHMGFKEKIVIIPLALCALVIFGFGIYNTACKHSFFSFIGC</sequence>
<gene>
    <name evidence="2" type="ORF">METZ01_LOCUS506099</name>
</gene>
<keyword evidence="1" id="KW-0472">Membrane</keyword>
<evidence type="ECO:0000256" key="1">
    <source>
        <dbReference type="SAM" id="Phobius"/>
    </source>
</evidence>
<dbReference type="EMBL" id="UINC01223874">
    <property type="protein sequence ID" value="SVE53245.1"/>
    <property type="molecule type" value="Genomic_DNA"/>
</dbReference>
<name>A0A383EA48_9ZZZZ</name>
<feature type="transmembrane region" description="Helical" evidence="1">
    <location>
        <begin position="18"/>
        <end position="36"/>
    </location>
</feature>
<keyword evidence="1" id="KW-1133">Transmembrane helix</keyword>
<dbReference type="AlphaFoldDB" id="A0A383EA48"/>
<proteinExistence type="predicted"/>
<reference evidence="2" key="1">
    <citation type="submission" date="2018-05" db="EMBL/GenBank/DDBJ databases">
        <authorList>
            <person name="Lanie J.A."/>
            <person name="Ng W.-L."/>
            <person name="Kazmierczak K.M."/>
            <person name="Andrzejewski T.M."/>
            <person name="Davidsen T.M."/>
            <person name="Wayne K.J."/>
            <person name="Tettelin H."/>
            <person name="Glass J.I."/>
            <person name="Rusch D."/>
            <person name="Podicherti R."/>
            <person name="Tsui H.-C.T."/>
            <person name="Winkler M.E."/>
        </authorList>
    </citation>
    <scope>NUCLEOTIDE SEQUENCE</scope>
</reference>
<keyword evidence="1" id="KW-0812">Transmembrane</keyword>
<protein>
    <submittedName>
        <fullName evidence="2">Uncharacterized protein</fullName>
    </submittedName>
</protein>
<organism evidence="2">
    <name type="scientific">marine metagenome</name>
    <dbReference type="NCBI Taxonomy" id="408172"/>
    <lineage>
        <taxon>unclassified sequences</taxon>
        <taxon>metagenomes</taxon>
        <taxon>ecological metagenomes</taxon>
    </lineage>
</organism>